<keyword evidence="2" id="KW-1185">Reference proteome</keyword>
<comment type="caution">
    <text evidence="1">The sequence shown here is derived from an EMBL/GenBank/DDBJ whole genome shotgun (WGS) entry which is preliminary data.</text>
</comment>
<evidence type="ECO:0000313" key="1">
    <source>
        <dbReference type="EMBL" id="MBP1849005.1"/>
    </source>
</evidence>
<dbReference type="RefSeq" id="WP_209941778.1">
    <property type="nucleotide sequence ID" value="NZ_JAGGJU010000001.1"/>
</dbReference>
<dbReference type="Proteomes" id="UP000759443">
    <property type="component" value="Unassembled WGS sequence"/>
</dbReference>
<dbReference type="EMBL" id="JAGGJU010000001">
    <property type="protein sequence ID" value="MBP1849005.1"/>
    <property type="molecule type" value="Genomic_DNA"/>
</dbReference>
<gene>
    <name evidence="1" type="ORF">J2Z17_000422</name>
</gene>
<name>A0ABS4DTJ4_9HYPH</name>
<protein>
    <submittedName>
        <fullName evidence="1">Uncharacterized protein</fullName>
    </submittedName>
</protein>
<reference evidence="1 2" key="1">
    <citation type="submission" date="2021-03" db="EMBL/GenBank/DDBJ databases">
        <title>Genomic Encyclopedia of Type Strains, Phase IV (KMG-IV): sequencing the most valuable type-strain genomes for metagenomic binning, comparative biology and taxonomic classification.</title>
        <authorList>
            <person name="Goeker M."/>
        </authorList>
    </citation>
    <scope>NUCLEOTIDE SEQUENCE [LARGE SCALE GENOMIC DNA]</scope>
    <source>
        <strain evidence="1 2">DSM 21600</strain>
    </source>
</reference>
<proteinExistence type="predicted"/>
<evidence type="ECO:0000313" key="2">
    <source>
        <dbReference type="Proteomes" id="UP000759443"/>
    </source>
</evidence>
<accession>A0ABS4DTJ4</accession>
<organism evidence="1 2">
    <name type="scientific">Rhizobium halophytocola</name>
    <dbReference type="NCBI Taxonomy" id="735519"/>
    <lineage>
        <taxon>Bacteria</taxon>
        <taxon>Pseudomonadati</taxon>
        <taxon>Pseudomonadota</taxon>
        <taxon>Alphaproteobacteria</taxon>
        <taxon>Hyphomicrobiales</taxon>
        <taxon>Rhizobiaceae</taxon>
        <taxon>Rhizobium/Agrobacterium group</taxon>
        <taxon>Rhizobium</taxon>
    </lineage>
</organism>
<sequence>MADYHQVVVADAAAAPDFAVAWDAAALDARMALGKGWMVVATERDMPVPVRVTLYERDPEGIDDLVDHAVLGHLLTHGDVVIAGLNDYWPTATHLTVPAGWLWARWLSIGLSSLSADGLEGDDRYEMQFWPATSEGGAQPMILKNRAPD</sequence>